<accession>A0ABU9MVQ8</accession>
<protein>
    <submittedName>
        <fullName evidence="1">Uncharacterized protein</fullName>
    </submittedName>
</protein>
<gene>
    <name evidence="1" type="ORF">WCN91_01365</name>
</gene>
<comment type="caution">
    <text evidence="1">The sequence shown here is derived from an EMBL/GenBank/DDBJ whole genome shotgun (WGS) entry which is preliminary data.</text>
</comment>
<name>A0ABU9MVQ8_9GAMM</name>
<evidence type="ECO:0000313" key="1">
    <source>
        <dbReference type="EMBL" id="MEM0514100.1"/>
    </source>
</evidence>
<dbReference type="EMBL" id="JBCGCU010000001">
    <property type="protein sequence ID" value="MEM0514100.1"/>
    <property type="molecule type" value="Genomic_DNA"/>
</dbReference>
<dbReference type="Proteomes" id="UP001447008">
    <property type="component" value="Unassembled WGS sequence"/>
</dbReference>
<reference evidence="1 2" key="1">
    <citation type="submission" date="2024-03" db="EMBL/GenBank/DDBJ databases">
        <title>Pseudoalteromonas qingdaonensis sp. nov., isolated from the intestines of marine benthic organisms.</title>
        <authorList>
            <person name="Lin X."/>
            <person name="Fang S."/>
            <person name="Hu X."/>
        </authorList>
    </citation>
    <scope>NUCLEOTIDE SEQUENCE [LARGE SCALE GENOMIC DNA]</scope>
    <source>
        <strain evidence="1 2">YIC-827</strain>
    </source>
</reference>
<keyword evidence="2" id="KW-1185">Reference proteome</keyword>
<organism evidence="1 2">
    <name type="scientific">Pseudoalteromonas qingdaonensis</name>
    <dbReference type="NCBI Taxonomy" id="3131913"/>
    <lineage>
        <taxon>Bacteria</taxon>
        <taxon>Pseudomonadati</taxon>
        <taxon>Pseudomonadota</taxon>
        <taxon>Gammaproteobacteria</taxon>
        <taxon>Alteromonadales</taxon>
        <taxon>Pseudoalteromonadaceae</taxon>
        <taxon>Pseudoalteromonas</taxon>
    </lineage>
</organism>
<proteinExistence type="predicted"/>
<sequence>MCCPILVSGGNAFIGHRKSASVSAKLMIDGKVVDSTSKTRNSAGGFKGSCSVLAHTVNTLGSDIAKWVKSSKKRL</sequence>
<evidence type="ECO:0000313" key="2">
    <source>
        <dbReference type="Proteomes" id="UP001447008"/>
    </source>
</evidence>
<dbReference type="RefSeq" id="WP_342675632.1">
    <property type="nucleotide sequence ID" value="NZ_JBCGCU010000001.1"/>
</dbReference>